<protein>
    <submittedName>
        <fullName evidence="3">Diguanylate cyclase</fullName>
    </submittedName>
</protein>
<keyword evidence="1" id="KW-0472">Membrane</keyword>
<proteinExistence type="predicted"/>
<dbReference type="Gene3D" id="3.30.70.270">
    <property type="match status" value="1"/>
</dbReference>
<feature type="domain" description="GGDEF" evidence="2">
    <location>
        <begin position="473"/>
        <end position="581"/>
    </location>
</feature>
<dbReference type="NCBIfam" id="TIGR00254">
    <property type="entry name" value="GGDEF"/>
    <property type="match status" value="1"/>
</dbReference>
<dbReference type="EMBL" id="DTHO01000011">
    <property type="protein sequence ID" value="HGG99076.1"/>
    <property type="molecule type" value="Genomic_DNA"/>
</dbReference>
<dbReference type="SUPFAM" id="SSF55073">
    <property type="entry name" value="Nucleotide cyclase"/>
    <property type="match status" value="1"/>
</dbReference>
<dbReference type="GO" id="GO:0071111">
    <property type="term" value="F:cyclic-guanylate-specific phosphodiesterase activity"/>
    <property type="evidence" value="ECO:0007669"/>
    <property type="project" value="InterPro"/>
</dbReference>
<dbReference type="PANTHER" id="PTHR33121">
    <property type="entry name" value="CYCLIC DI-GMP PHOSPHODIESTERASE PDEF"/>
    <property type="match status" value="1"/>
</dbReference>
<keyword evidence="1" id="KW-1133">Transmembrane helix</keyword>
<organism evidence="3">
    <name type="scientific">Thermodesulfovibrio aggregans</name>
    <dbReference type="NCBI Taxonomy" id="86166"/>
    <lineage>
        <taxon>Bacteria</taxon>
        <taxon>Pseudomonadati</taxon>
        <taxon>Nitrospirota</taxon>
        <taxon>Thermodesulfovibrionia</taxon>
        <taxon>Thermodesulfovibrionales</taxon>
        <taxon>Thermodesulfovibrionaceae</taxon>
        <taxon>Thermodesulfovibrio</taxon>
    </lineage>
</organism>
<reference evidence="3" key="1">
    <citation type="journal article" date="2020" name="mSystems">
        <title>Genome- and Community-Level Interaction Insights into Carbon Utilization and Element Cycling Functions of Hydrothermarchaeota in Hydrothermal Sediment.</title>
        <authorList>
            <person name="Zhou Z."/>
            <person name="Liu Y."/>
            <person name="Xu W."/>
            <person name="Pan J."/>
            <person name="Luo Z.H."/>
            <person name="Li M."/>
        </authorList>
    </citation>
    <scope>NUCLEOTIDE SEQUENCE [LARGE SCALE GENOMIC DNA]</scope>
    <source>
        <strain evidence="3">SpSt-788</strain>
    </source>
</reference>
<dbReference type="Pfam" id="PF00990">
    <property type="entry name" value="GGDEF"/>
    <property type="match status" value="1"/>
</dbReference>
<dbReference type="InterPro" id="IPR050706">
    <property type="entry name" value="Cyclic-di-GMP_PDE-like"/>
</dbReference>
<accession>A0A7C4AIS0</accession>
<keyword evidence="1" id="KW-0812">Transmembrane</keyword>
<dbReference type="InterPro" id="IPR000160">
    <property type="entry name" value="GGDEF_dom"/>
</dbReference>
<sequence>MSIKKKILLAYFLTISLFFILTFFVYNLHAKKSIKELESIYTIEKAKNIEEFLNFEIQNLLSLTKDWAGWTEAWLYMRGKNPSFEKINIVETSWINNKINILAYLTLDGKIKAGGLYYGKKINPLKEEIIKKYLEVYFLLDPQVKNVSGYSGISFFDGMPVILAIHPVLKSDLTGSVAGYLIMGRFIDEAKLKFIKNLFGLNLFKIFKSEDFSEIKNITLPERIPKIIKETHYGNHVVINIKDFTGSFIVLSLEVPKKISAAEKYINIMMLNHFFISVLYGFILYIIVSKLLISKLSRIIKGIKEIKENKKELIKITGKDELCFLAEEINKFFKEIKNKEELYKTLAEKSNEIIALFNRNFDLIYINPAGKKYLDLLEENIYPMLTESLSLKENEKIEKEISLPRGMLIKGVIQPLEGEDRKILFLGQDITPYVYEKEILLDMTRKDYITGMYEKDYIEEKLGKINALAKKGKKYAFLLIKVENLDKIKDTGGFMAKNEILIKISQQIKNSLRKNDISAKLKDDEFGIILKVEDDENIVDRISESIISVYPSISIGLASIEGNESLDKIIQKAKNQKLTFL</sequence>
<dbReference type="InterPro" id="IPR043128">
    <property type="entry name" value="Rev_trsase/Diguanyl_cyclase"/>
</dbReference>
<dbReference type="SMART" id="SM00267">
    <property type="entry name" value="GGDEF"/>
    <property type="match status" value="1"/>
</dbReference>
<gene>
    <name evidence="3" type="ORF">ENV75_01290</name>
</gene>
<feature type="transmembrane region" description="Helical" evidence="1">
    <location>
        <begin position="7"/>
        <end position="26"/>
    </location>
</feature>
<evidence type="ECO:0000259" key="2">
    <source>
        <dbReference type="PROSITE" id="PS50887"/>
    </source>
</evidence>
<dbReference type="PANTHER" id="PTHR33121:SF79">
    <property type="entry name" value="CYCLIC DI-GMP PHOSPHODIESTERASE PDED-RELATED"/>
    <property type="match status" value="1"/>
</dbReference>
<dbReference type="InterPro" id="IPR029787">
    <property type="entry name" value="Nucleotide_cyclase"/>
</dbReference>
<comment type="caution">
    <text evidence="3">The sequence shown here is derived from an EMBL/GenBank/DDBJ whole genome shotgun (WGS) entry which is preliminary data.</text>
</comment>
<dbReference type="Pfam" id="PF05228">
    <property type="entry name" value="CHASE4"/>
    <property type="match status" value="1"/>
</dbReference>
<dbReference type="AlphaFoldDB" id="A0A7C4AIS0"/>
<evidence type="ECO:0000256" key="1">
    <source>
        <dbReference type="SAM" id="Phobius"/>
    </source>
</evidence>
<feature type="transmembrane region" description="Helical" evidence="1">
    <location>
        <begin position="265"/>
        <end position="288"/>
    </location>
</feature>
<name>A0A7C4AIS0_9BACT</name>
<evidence type="ECO:0000313" key="3">
    <source>
        <dbReference type="EMBL" id="HGG99076.1"/>
    </source>
</evidence>
<dbReference type="InterPro" id="IPR007892">
    <property type="entry name" value="CHASE4"/>
</dbReference>
<dbReference type="PROSITE" id="PS50887">
    <property type="entry name" value="GGDEF"/>
    <property type="match status" value="1"/>
</dbReference>